<dbReference type="Gene3D" id="3.40.50.1820">
    <property type="entry name" value="alpha/beta hydrolase"/>
    <property type="match status" value="2"/>
</dbReference>
<comment type="caution">
    <text evidence="1">The sequence shown here is derived from an EMBL/GenBank/DDBJ whole genome shotgun (WGS) entry which is preliminary data.</text>
</comment>
<reference evidence="2" key="1">
    <citation type="submission" date="2017-10" db="EMBL/GenBank/DDBJ databases">
        <authorList>
            <person name="Kravchenko I.K."/>
            <person name="Grouzdev D.S."/>
        </authorList>
    </citation>
    <scope>NUCLEOTIDE SEQUENCE [LARGE SCALE GENOMIC DNA]</scope>
    <source>
        <strain evidence="2">B2</strain>
    </source>
</reference>
<dbReference type="InterPro" id="IPR029058">
    <property type="entry name" value="AB_hydrolase_fold"/>
</dbReference>
<dbReference type="SUPFAM" id="SSF53474">
    <property type="entry name" value="alpha/beta-Hydrolases"/>
    <property type="match status" value="1"/>
</dbReference>
<dbReference type="EMBL" id="PDKW01000041">
    <property type="protein sequence ID" value="PGH56761.1"/>
    <property type="molecule type" value="Genomic_DNA"/>
</dbReference>
<dbReference type="PANTHER" id="PTHR42972:SF8">
    <property type="entry name" value="POLYHYDROXYBUTYRATE DEPOLYMERASE"/>
    <property type="match status" value="1"/>
</dbReference>
<organism evidence="1 2">
    <name type="scientific">Azospirillum palustre</name>
    <dbReference type="NCBI Taxonomy" id="2044885"/>
    <lineage>
        <taxon>Bacteria</taxon>
        <taxon>Pseudomonadati</taxon>
        <taxon>Pseudomonadota</taxon>
        <taxon>Alphaproteobacteria</taxon>
        <taxon>Rhodospirillales</taxon>
        <taxon>Azospirillaceae</taxon>
        <taxon>Azospirillum</taxon>
    </lineage>
</organism>
<accession>A0A2B8BFR2</accession>
<protein>
    <submittedName>
        <fullName evidence="1">Polyhydroxybutyrate depolymerase</fullName>
    </submittedName>
</protein>
<keyword evidence="2" id="KW-1185">Reference proteome</keyword>
<dbReference type="Proteomes" id="UP000225379">
    <property type="component" value="Unassembled WGS sequence"/>
</dbReference>
<evidence type="ECO:0000313" key="2">
    <source>
        <dbReference type="Proteomes" id="UP000225379"/>
    </source>
</evidence>
<gene>
    <name evidence="1" type="ORF">CRT60_13945</name>
</gene>
<name>A0A2B8BFR2_9PROT</name>
<sequence>MADGVQQVAENRPLRCFLVAWFVAALALVSPFGAAPASADATAPPLAPHNVVLAKSSVSGLAAGAFMALQFHVAHSGEMAGVGLVAGGPYLCAAENPLLAAACMQGNPLWPRGQPLYEAAQPLAAAGAIDPLDRLAQAQVYLFSGRADMVVNRKTVEEAEAFYRAAHVPANQIRLETGLDAGNGFIAPGGGNDCNANRSPYVNACGDYDQAGRILSHIYGGLNPPAPDMPAAVPFDQTPFGDPDRTGLAPAGYVYVPPACGRGAACAVHIVFHGCRQSAAEVGDAVTTGAGFNRWAANNNLIVLYPQLSARNSADPIACWDWVGRTGTEYATKGGAQIAAVHAMLTTLSGQR</sequence>
<evidence type="ECO:0000313" key="1">
    <source>
        <dbReference type="EMBL" id="PGH56761.1"/>
    </source>
</evidence>
<dbReference type="AlphaFoldDB" id="A0A2B8BFR2"/>
<proteinExistence type="predicted"/>
<dbReference type="OrthoDB" id="505233at2"/>
<dbReference type="PANTHER" id="PTHR42972">
    <property type="entry name" value="TOL-PAL SYSTEM PROTEIN TOLB"/>
    <property type="match status" value="1"/>
</dbReference>